<feature type="compositionally biased region" description="Basic and acidic residues" evidence="1">
    <location>
        <begin position="561"/>
        <end position="585"/>
    </location>
</feature>
<evidence type="ECO:0000313" key="2">
    <source>
        <dbReference type="EMBL" id="KRX01541.1"/>
    </source>
</evidence>
<name>A0A0V0QHJ9_PSEPJ</name>
<sequence length="667" mass="78933">MLSQQKQSGNKNLQYGYLKSNQSKNNNLLKNQYFDENTQHILQSKAKQNNQQKKKPLQESQQFQNQLHIQNENCDNLQLLKENNKSQKQINLQNKENEDQQQFQQQQLDQNKKSNHTYYYNQLQQGILQPQNELKEQNQQLRNNSILEHYDSKLKENKAILNGIWLQNRNASNSQINKLNNNNNFGDVGNKGCLVDISQSIQNNTIINNGTKMENMVQNQGFLKINNNKNNDKENLTKQIKYNSVNASEIKIDKGINFTSLKKENKNQLSNQIEVKDFSQCQSQFNDEKIKEFIQKNGKNNTNIENLQQQQDKGQGYQKIQFNPKKQIQRKSFQLNQTGVYYYQQQYQQQQQKQKSVVFINYGSANFQGRNRSYTTAKKEENRNQNEQDIKNQNSVQINIKNNIKIQNQSQNKQNNRRNSLYQYSNQKDQADFSQNQQRKIQVIETTVQKNKEDQNQEQLFQSQQKNGSSNINNSRNQYYSNLFQKSYYMQQSDASNQNQDFRNLSQYNNKNQKLKNQKSVSNFEVLNTVQENNNKCDQNLNLVTESSMDENFNIDIQNHEKQNFNQKKEDKVQNQDTEENKSETQKIQNISQKKEQKDQNQVNEQELNESKKQKLNKQQSLQNKSQENSLNKKKRGKKVGVLIKKQKQIFTIRFEFGFALTYIRHD</sequence>
<proteinExistence type="predicted"/>
<dbReference type="AlphaFoldDB" id="A0A0V0QHJ9"/>
<dbReference type="Proteomes" id="UP000054937">
    <property type="component" value="Unassembled WGS sequence"/>
</dbReference>
<gene>
    <name evidence="2" type="ORF">PPERSA_01444</name>
</gene>
<organism evidence="2 3">
    <name type="scientific">Pseudocohnilembus persalinus</name>
    <name type="common">Ciliate</name>
    <dbReference type="NCBI Taxonomy" id="266149"/>
    <lineage>
        <taxon>Eukaryota</taxon>
        <taxon>Sar</taxon>
        <taxon>Alveolata</taxon>
        <taxon>Ciliophora</taxon>
        <taxon>Intramacronucleata</taxon>
        <taxon>Oligohymenophorea</taxon>
        <taxon>Scuticociliatia</taxon>
        <taxon>Philasterida</taxon>
        <taxon>Pseudocohnilembidae</taxon>
        <taxon>Pseudocohnilembus</taxon>
    </lineage>
</organism>
<keyword evidence="3" id="KW-1185">Reference proteome</keyword>
<reference evidence="2 3" key="1">
    <citation type="journal article" date="2015" name="Sci. Rep.">
        <title>Genome of the facultative scuticociliatosis pathogen Pseudocohnilembus persalinus provides insight into its virulence through horizontal gene transfer.</title>
        <authorList>
            <person name="Xiong J."/>
            <person name="Wang G."/>
            <person name="Cheng J."/>
            <person name="Tian M."/>
            <person name="Pan X."/>
            <person name="Warren A."/>
            <person name="Jiang C."/>
            <person name="Yuan D."/>
            <person name="Miao W."/>
        </authorList>
    </citation>
    <scope>NUCLEOTIDE SEQUENCE [LARGE SCALE GENOMIC DNA]</scope>
    <source>
        <strain evidence="2">36N120E</strain>
    </source>
</reference>
<accession>A0A0V0QHJ9</accession>
<dbReference type="InParanoid" id="A0A0V0QHJ9"/>
<dbReference type="OMA" id="LHIQNEN"/>
<feature type="region of interest" description="Disordered" evidence="1">
    <location>
        <begin position="561"/>
        <end position="637"/>
    </location>
</feature>
<evidence type="ECO:0000256" key="1">
    <source>
        <dbReference type="SAM" id="MobiDB-lite"/>
    </source>
</evidence>
<feature type="region of interest" description="Disordered" evidence="1">
    <location>
        <begin position="450"/>
        <end position="476"/>
    </location>
</feature>
<protein>
    <submittedName>
        <fullName evidence="2">Uncharacterized protein</fullName>
    </submittedName>
</protein>
<feature type="compositionally biased region" description="Low complexity" evidence="1">
    <location>
        <begin position="617"/>
        <end position="630"/>
    </location>
</feature>
<feature type="compositionally biased region" description="Polar residues" evidence="1">
    <location>
        <begin position="457"/>
        <end position="476"/>
    </location>
</feature>
<comment type="caution">
    <text evidence="2">The sequence shown here is derived from an EMBL/GenBank/DDBJ whole genome shotgun (WGS) entry which is preliminary data.</text>
</comment>
<dbReference type="EMBL" id="LDAU01000170">
    <property type="protein sequence ID" value="KRX01541.1"/>
    <property type="molecule type" value="Genomic_DNA"/>
</dbReference>
<evidence type="ECO:0000313" key="3">
    <source>
        <dbReference type="Proteomes" id="UP000054937"/>
    </source>
</evidence>